<feature type="binding site" evidence="5">
    <location>
        <position position="129"/>
    </location>
    <ligand>
        <name>ATP</name>
        <dbReference type="ChEBI" id="CHEBI:30616"/>
    </ligand>
</feature>
<dbReference type="PANTHER" id="PTHR23359">
    <property type="entry name" value="NUCLEOTIDE KINASE"/>
    <property type="match status" value="1"/>
</dbReference>
<comment type="subunit">
    <text evidence="5 7">Monomer.</text>
</comment>
<evidence type="ECO:0000313" key="8">
    <source>
        <dbReference type="EMBL" id="PWB08893.1"/>
    </source>
</evidence>
<feature type="binding site" evidence="5">
    <location>
        <position position="37"/>
    </location>
    <ligand>
        <name>AMP</name>
        <dbReference type="ChEBI" id="CHEBI:456215"/>
    </ligand>
</feature>
<feature type="binding site" evidence="5">
    <location>
        <position position="135"/>
    </location>
    <ligand>
        <name>AMP</name>
        <dbReference type="ChEBI" id="CHEBI:456215"/>
    </ligand>
</feature>
<evidence type="ECO:0000313" key="9">
    <source>
        <dbReference type="Proteomes" id="UP000244925"/>
    </source>
</evidence>
<evidence type="ECO:0000256" key="5">
    <source>
        <dbReference type="HAMAP-Rule" id="MF_00235"/>
    </source>
</evidence>
<feature type="binding site" evidence="5">
    <location>
        <position position="146"/>
    </location>
    <ligand>
        <name>AMP</name>
        <dbReference type="ChEBI" id="CHEBI:456215"/>
    </ligand>
</feature>
<accession>A0A2V1IVN0</accession>
<feature type="region of interest" description="NMP" evidence="5">
    <location>
        <begin position="31"/>
        <end position="60"/>
    </location>
</feature>
<evidence type="ECO:0000256" key="6">
    <source>
        <dbReference type="RuleBase" id="RU003330"/>
    </source>
</evidence>
<comment type="caution">
    <text evidence="5">Lacks conserved residue(s) required for the propagation of feature annotation.</text>
</comment>
<evidence type="ECO:0000256" key="7">
    <source>
        <dbReference type="RuleBase" id="RU003331"/>
    </source>
</evidence>
<dbReference type="CDD" id="cd01428">
    <property type="entry name" value="ADK"/>
    <property type="match status" value="1"/>
</dbReference>
<dbReference type="InterPro" id="IPR027417">
    <property type="entry name" value="P-loop_NTPase"/>
</dbReference>
<comment type="caution">
    <text evidence="8">The sequence shown here is derived from an EMBL/GenBank/DDBJ whole genome shotgun (WGS) entry which is preliminary data.</text>
</comment>
<dbReference type="NCBIfam" id="NF011104">
    <property type="entry name" value="PRK14531.1"/>
    <property type="match status" value="1"/>
</dbReference>
<protein>
    <recommendedName>
        <fullName evidence="5 7">Adenylate kinase</fullName>
        <shortName evidence="5">AK</shortName>
        <ecNumber evidence="5 7">2.7.4.3</ecNumber>
    </recommendedName>
    <alternativeName>
        <fullName evidence="5">ATP-AMP transphosphorylase</fullName>
    </alternativeName>
    <alternativeName>
        <fullName evidence="5">ATP:AMP phosphotransferase</fullName>
    </alternativeName>
    <alternativeName>
        <fullName evidence="5">Adenylate monophosphate kinase</fullName>
    </alternativeName>
</protein>
<dbReference type="RefSeq" id="WP_107035281.1">
    <property type="nucleotide sequence ID" value="NZ_CAOLHR010000004.1"/>
</dbReference>
<dbReference type="GO" id="GO:0005737">
    <property type="term" value="C:cytoplasm"/>
    <property type="evidence" value="ECO:0007669"/>
    <property type="project" value="UniProtKB-SubCell"/>
</dbReference>
<dbReference type="GO" id="GO:0005524">
    <property type="term" value="F:ATP binding"/>
    <property type="evidence" value="ECO:0007669"/>
    <property type="project" value="UniProtKB-UniRule"/>
</dbReference>
<organism evidence="8 9">
    <name type="scientific">Paramuribaculum intestinale</name>
    <dbReference type="NCBI Taxonomy" id="2094151"/>
    <lineage>
        <taxon>Bacteria</taxon>
        <taxon>Pseudomonadati</taxon>
        <taxon>Bacteroidota</taxon>
        <taxon>Bacteroidia</taxon>
        <taxon>Bacteroidales</taxon>
        <taxon>Muribaculaceae</taxon>
        <taxon>Paramuribaculum</taxon>
    </lineage>
</organism>
<dbReference type="GO" id="GO:0044209">
    <property type="term" value="P:AMP salvage"/>
    <property type="evidence" value="ECO:0007669"/>
    <property type="project" value="UniProtKB-UniRule"/>
</dbReference>
<dbReference type="NCBIfam" id="NF001381">
    <property type="entry name" value="PRK00279.1-3"/>
    <property type="match status" value="1"/>
</dbReference>
<comment type="similarity">
    <text evidence="5 6">Belongs to the adenylate kinase family.</text>
</comment>
<feature type="binding site" evidence="5">
    <location>
        <position position="174"/>
    </location>
    <ligand>
        <name>ATP</name>
        <dbReference type="ChEBI" id="CHEBI:30616"/>
    </ligand>
</feature>
<reference evidence="9" key="1">
    <citation type="submission" date="2018-02" db="EMBL/GenBank/DDBJ databases">
        <authorList>
            <person name="Clavel T."/>
            <person name="Strowig T."/>
        </authorList>
    </citation>
    <scope>NUCLEOTIDE SEQUENCE [LARGE SCALE GENOMIC DNA]</scope>
    <source>
        <strain evidence="9">DSM 100764</strain>
    </source>
</reference>
<dbReference type="NCBIfam" id="NF011105">
    <property type="entry name" value="PRK14532.1"/>
    <property type="match status" value="1"/>
</dbReference>
<dbReference type="HAMAP" id="MF_00235">
    <property type="entry name" value="Adenylate_kinase_Adk"/>
    <property type="match status" value="1"/>
</dbReference>
<dbReference type="GeneID" id="93424590"/>
<dbReference type="GO" id="GO:0004017">
    <property type="term" value="F:AMP kinase activity"/>
    <property type="evidence" value="ECO:0007669"/>
    <property type="project" value="UniProtKB-UniRule"/>
</dbReference>
<dbReference type="UniPathway" id="UPA00588">
    <property type="reaction ID" value="UER00649"/>
</dbReference>
<dbReference type="Pfam" id="PF00406">
    <property type="entry name" value="ADK"/>
    <property type="match status" value="1"/>
</dbReference>
<comment type="domain">
    <text evidence="5">Consists of three domains, a large central CORE domain and two small peripheral domains, NMPbind and LID, which undergo movements during catalysis. The LID domain closes over the site of phosphoryl transfer upon ATP binding. Assembling and dissambling the active center during each catalytic cycle provides an effective means to prevent ATP hydrolysis.</text>
</comment>
<comment type="function">
    <text evidence="5">Catalyzes the reversible transfer of the terminal phosphate group between ATP and AMP. Plays an important role in cellular energy homeostasis and in adenine nucleotide metabolism.</text>
</comment>
<keyword evidence="5" id="KW-0963">Cytoplasm</keyword>
<keyword evidence="3 5" id="KW-0547">Nucleotide-binding</keyword>
<feature type="binding site" evidence="5">
    <location>
        <position position="32"/>
    </location>
    <ligand>
        <name>AMP</name>
        <dbReference type="ChEBI" id="CHEBI:456215"/>
    </ligand>
</feature>
<evidence type="ECO:0000256" key="3">
    <source>
        <dbReference type="ARBA" id="ARBA00022741"/>
    </source>
</evidence>
<dbReference type="PRINTS" id="PR00094">
    <property type="entry name" value="ADENYLTKNASE"/>
</dbReference>
<feature type="binding site" evidence="5">
    <location>
        <begin position="58"/>
        <end position="60"/>
    </location>
    <ligand>
        <name>AMP</name>
        <dbReference type="ChEBI" id="CHEBI:456215"/>
    </ligand>
</feature>
<feature type="binding site" evidence="5">
    <location>
        <begin position="11"/>
        <end position="16"/>
    </location>
    <ligand>
        <name>ATP</name>
        <dbReference type="ChEBI" id="CHEBI:30616"/>
    </ligand>
</feature>
<sequence length="199" mass="21890">MFNIVVFGAPGSGKGTQSAKLIERYGIHHISTGEVLRSHIAEGTQLGKTAKEYIDKGQLIPDELMISILADIIENHPEAANGVIFDGFPRTIPQAEALNELLEKRGAQLDAVVGLEVADNELIDRMIKRGQQTGRADDNPQTISNRLKVYHSQTQPLRDYYMKRGKYHAIAGSGSVDDIFDAITAELDDLHLASRRQGL</sequence>
<feature type="binding site" evidence="5">
    <location>
        <position position="94"/>
    </location>
    <ligand>
        <name>AMP</name>
        <dbReference type="ChEBI" id="CHEBI:456215"/>
    </ligand>
</feature>
<dbReference type="EMBL" id="PUBV01000004">
    <property type="protein sequence ID" value="PWB08893.1"/>
    <property type="molecule type" value="Genomic_DNA"/>
</dbReference>
<dbReference type="Proteomes" id="UP000244925">
    <property type="component" value="Unassembled WGS sequence"/>
</dbReference>
<comment type="subcellular location">
    <subcellularLocation>
        <location evidence="5 7">Cytoplasm</location>
    </subcellularLocation>
</comment>
<evidence type="ECO:0000256" key="1">
    <source>
        <dbReference type="ARBA" id="ARBA00022679"/>
    </source>
</evidence>
<keyword evidence="2 5" id="KW-0545">Nucleotide biosynthesis</keyword>
<comment type="pathway">
    <text evidence="5">Purine metabolism; AMP biosynthesis via salvage pathway; AMP from ADP: step 1/1.</text>
</comment>
<dbReference type="InterPro" id="IPR033690">
    <property type="entry name" value="Adenylat_kinase_CS"/>
</dbReference>
<evidence type="ECO:0000256" key="4">
    <source>
        <dbReference type="ARBA" id="ARBA00022777"/>
    </source>
</evidence>
<keyword evidence="4 5" id="KW-0418">Kinase</keyword>
<keyword evidence="5 7" id="KW-0067">ATP-binding</keyword>
<comment type="catalytic activity">
    <reaction evidence="5 7">
        <text>AMP + ATP = 2 ADP</text>
        <dbReference type="Rhea" id="RHEA:12973"/>
        <dbReference type="ChEBI" id="CHEBI:30616"/>
        <dbReference type="ChEBI" id="CHEBI:456215"/>
        <dbReference type="ChEBI" id="CHEBI:456216"/>
        <dbReference type="EC" id="2.7.4.3"/>
    </reaction>
</comment>
<gene>
    <name evidence="5" type="primary">adk</name>
    <name evidence="8" type="ORF">C5O25_03175</name>
</gene>
<keyword evidence="1 5" id="KW-0808">Transferase</keyword>
<dbReference type="Gene3D" id="3.40.50.300">
    <property type="entry name" value="P-loop containing nucleotide triphosphate hydrolases"/>
    <property type="match status" value="1"/>
</dbReference>
<dbReference type="SUPFAM" id="SSF52540">
    <property type="entry name" value="P-loop containing nucleoside triphosphate hydrolases"/>
    <property type="match status" value="1"/>
</dbReference>
<dbReference type="InterPro" id="IPR000850">
    <property type="entry name" value="Adenylat/UMP-CMP_kin"/>
</dbReference>
<dbReference type="NCBIfam" id="NF011100">
    <property type="entry name" value="PRK14527.1"/>
    <property type="match status" value="1"/>
</dbReference>
<proteinExistence type="inferred from homology"/>
<dbReference type="PROSITE" id="PS00113">
    <property type="entry name" value="ADENYLATE_KINASE"/>
    <property type="match status" value="1"/>
</dbReference>
<feature type="binding site" evidence="5">
    <location>
        <begin position="87"/>
        <end position="90"/>
    </location>
    <ligand>
        <name>AMP</name>
        <dbReference type="ChEBI" id="CHEBI:456215"/>
    </ligand>
</feature>
<evidence type="ECO:0000256" key="2">
    <source>
        <dbReference type="ARBA" id="ARBA00022727"/>
    </source>
</evidence>
<dbReference type="EC" id="2.7.4.3" evidence="5 7"/>
<keyword evidence="9" id="KW-1185">Reference proteome</keyword>
<dbReference type="AlphaFoldDB" id="A0A2V1IVN0"/>
<name>A0A2V1IVN0_9BACT</name>